<proteinExistence type="predicted"/>
<dbReference type="AlphaFoldDB" id="A0A2P7QWL6"/>
<organism evidence="4 5">
    <name type="scientific">Zobellella endophytica</name>
    <dbReference type="NCBI Taxonomy" id="2116700"/>
    <lineage>
        <taxon>Bacteria</taxon>
        <taxon>Pseudomonadati</taxon>
        <taxon>Pseudomonadota</taxon>
        <taxon>Gammaproteobacteria</taxon>
        <taxon>Aeromonadales</taxon>
        <taxon>Aeromonadaceae</taxon>
        <taxon>Zobellella</taxon>
    </lineage>
</organism>
<dbReference type="RefSeq" id="WP_106730962.1">
    <property type="nucleotide sequence ID" value="NZ_PXYG01000010.1"/>
</dbReference>
<evidence type="ECO:0008006" key="6">
    <source>
        <dbReference type="Google" id="ProtNLM"/>
    </source>
</evidence>
<keyword evidence="1" id="KW-0175">Coiled coil</keyword>
<comment type="caution">
    <text evidence="4">The sequence shown here is derived from an EMBL/GenBank/DDBJ whole genome shotgun (WGS) entry which is preliminary data.</text>
</comment>
<accession>A0A2P7QWL6</accession>
<keyword evidence="5" id="KW-1185">Reference proteome</keyword>
<dbReference type="InterPro" id="IPR036709">
    <property type="entry name" value="Autotransporte_beta_dom_sf"/>
</dbReference>
<feature type="signal peptide" evidence="3">
    <location>
        <begin position="1"/>
        <end position="22"/>
    </location>
</feature>
<sequence length="402" mass="44224">MKKAAVAFSLPLATLVSSVVLAQEGADAALLQQQIDALRQQLILQNQQLFQLQQQLSATQTPSGISSPVAEGMTERVEGEPRSPQQGRSTEDLLLEQHNVFDRKFSLEAGLTYTYYDRKDLIFNGFLVLDAIFLGQVDVDRIRAHQWTADLTGRYTFNDRWQAELQLPYLYRYSHYYSVGKDGDGRDGISEHSLNEGGLGDISAAVFYRLLTETDTSPDLVWNLRVKAPTGRDPYGIPEERVGGDESNLTVPTELPTGNGLWALSTGFSAVKTLDPAIIFASINYTHHLERSFDDISAAEGNQPGKVRLGDAFGYGMGMAFALNERLSLSMNFNQQFGKEAEQHPDGGDKVKIAGSDSNSASLGMGVTWAMTDKLSLVVNWAAGLTPDAPDYVVGIRLPYRF</sequence>
<dbReference type="InterPro" id="IPR025737">
    <property type="entry name" value="FApF"/>
</dbReference>
<evidence type="ECO:0000256" key="1">
    <source>
        <dbReference type="SAM" id="Coils"/>
    </source>
</evidence>
<reference evidence="4 5" key="1">
    <citation type="submission" date="2018-03" db="EMBL/GenBank/DDBJ databases">
        <title>The draft genome of Zobellella sp. 59N8.</title>
        <authorList>
            <person name="Liu L."/>
            <person name="Li L."/>
            <person name="Zhang X."/>
            <person name="Liang L."/>
            <person name="Wang T."/>
        </authorList>
    </citation>
    <scope>NUCLEOTIDE SEQUENCE [LARGE SCALE GENOMIC DNA]</scope>
    <source>
        <strain evidence="4 5">59N8</strain>
    </source>
</reference>
<feature type="coiled-coil region" evidence="1">
    <location>
        <begin position="21"/>
        <end position="55"/>
    </location>
</feature>
<gene>
    <name evidence="4" type="ORF">C7H85_17300</name>
</gene>
<keyword evidence="3" id="KW-0732">Signal</keyword>
<dbReference type="SUPFAM" id="SSF56935">
    <property type="entry name" value="Porins"/>
    <property type="match status" value="1"/>
</dbReference>
<feature type="chain" id="PRO_5015132670" description="Transporter" evidence="3">
    <location>
        <begin position="23"/>
        <end position="402"/>
    </location>
</feature>
<evidence type="ECO:0000256" key="2">
    <source>
        <dbReference type="SAM" id="MobiDB-lite"/>
    </source>
</evidence>
<feature type="region of interest" description="Disordered" evidence="2">
    <location>
        <begin position="61"/>
        <end position="89"/>
    </location>
</feature>
<dbReference type="Proteomes" id="UP000240243">
    <property type="component" value="Unassembled WGS sequence"/>
</dbReference>
<evidence type="ECO:0000256" key="3">
    <source>
        <dbReference type="SAM" id="SignalP"/>
    </source>
</evidence>
<evidence type="ECO:0000313" key="4">
    <source>
        <dbReference type="EMBL" id="PSJ42367.1"/>
    </source>
</evidence>
<dbReference type="EMBL" id="PXYG01000010">
    <property type="protein sequence ID" value="PSJ42367.1"/>
    <property type="molecule type" value="Genomic_DNA"/>
</dbReference>
<dbReference type="SUPFAM" id="SSF103515">
    <property type="entry name" value="Autotransporter"/>
    <property type="match status" value="1"/>
</dbReference>
<dbReference type="OrthoDB" id="5297564at2"/>
<evidence type="ECO:0000313" key="5">
    <source>
        <dbReference type="Proteomes" id="UP000240243"/>
    </source>
</evidence>
<name>A0A2P7QWL6_9GAMM</name>
<protein>
    <recommendedName>
        <fullName evidence="6">Transporter</fullName>
    </recommendedName>
</protein>
<dbReference type="Pfam" id="PF13557">
    <property type="entry name" value="Phenol_MetA_deg"/>
    <property type="match status" value="1"/>
</dbReference>